<evidence type="ECO:0000259" key="6">
    <source>
        <dbReference type="Pfam" id="PF01095"/>
    </source>
</evidence>
<dbReference type="GO" id="GO:0042545">
    <property type="term" value="P:cell wall modification"/>
    <property type="evidence" value="ECO:0007669"/>
    <property type="project" value="UniProtKB-UniRule"/>
</dbReference>
<dbReference type="PROSITE" id="PS00503">
    <property type="entry name" value="PECTINESTERASE_2"/>
    <property type="match status" value="1"/>
</dbReference>
<name>A0A4U0GWY2_9SPHI</name>
<dbReference type="PANTHER" id="PTHR31321">
    <property type="entry name" value="ACYL-COA THIOESTER HYDROLASE YBHC-RELATED"/>
    <property type="match status" value="1"/>
</dbReference>
<accession>A0A4U0GWY2</accession>
<dbReference type="AlphaFoldDB" id="A0A4U0GWY2"/>
<organism evidence="7 8">
    <name type="scientific">Sphingobacterium alkalisoli</name>
    <dbReference type="NCBI Taxonomy" id="1874115"/>
    <lineage>
        <taxon>Bacteria</taxon>
        <taxon>Pseudomonadati</taxon>
        <taxon>Bacteroidota</taxon>
        <taxon>Sphingobacteriia</taxon>
        <taxon>Sphingobacteriales</taxon>
        <taxon>Sphingobacteriaceae</taxon>
        <taxon>Sphingobacterium</taxon>
    </lineage>
</organism>
<comment type="similarity">
    <text evidence="1">Belongs to the pectinesterase family.</text>
</comment>
<reference evidence="7 8" key="1">
    <citation type="submission" date="2019-04" db="EMBL/GenBank/DDBJ databases">
        <title>Sphingobacterium olei sp. nov., isolated from oil-contaminated soil.</title>
        <authorList>
            <person name="Liu B."/>
        </authorList>
    </citation>
    <scope>NUCLEOTIDE SEQUENCE [LARGE SCALE GENOMIC DNA]</scope>
    <source>
        <strain evidence="7 8">Y3L14</strain>
    </source>
</reference>
<evidence type="ECO:0000313" key="7">
    <source>
        <dbReference type="EMBL" id="TJY63655.1"/>
    </source>
</evidence>
<gene>
    <name evidence="7" type="ORF">FAZ19_18825</name>
</gene>
<dbReference type="InterPro" id="IPR000070">
    <property type="entry name" value="Pectinesterase_cat"/>
</dbReference>
<dbReference type="GO" id="GO:0009279">
    <property type="term" value="C:cell outer membrane"/>
    <property type="evidence" value="ECO:0007669"/>
    <property type="project" value="TreeGrafter"/>
</dbReference>
<keyword evidence="2 5" id="KW-0378">Hydrolase</keyword>
<comment type="catalytic activity">
    <reaction evidence="5">
        <text>[(1-&gt;4)-alpha-D-galacturonosyl methyl ester](n) + n H2O = [(1-&gt;4)-alpha-D-galacturonosyl](n) + n methanol + n H(+)</text>
        <dbReference type="Rhea" id="RHEA:22380"/>
        <dbReference type="Rhea" id="RHEA-COMP:14570"/>
        <dbReference type="Rhea" id="RHEA-COMP:14573"/>
        <dbReference type="ChEBI" id="CHEBI:15377"/>
        <dbReference type="ChEBI" id="CHEBI:15378"/>
        <dbReference type="ChEBI" id="CHEBI:17790"/>
        <dbReference type="ChEBI" id="CHEBI:140522"/>
        <dbReference type="ChEBI" id="CHEBI:140523"/>
        <dbReference type="EC" id="3.1.1.11"/>
    </reaction>
</comment>
<dbReference type="Gene3D" id="2.160.20.10">
    <property type="entry name" value="Single-stranded right-handed beta-helix, Pectin lyase-like"/>
    <property type="match status" value="1"/>
</dbReference>
<dbReference type="PANTHER" id="PTHR31321:SF57">
    <property type="entry name" value="PECTINESTERASE 53-RELATED"/>
    <property type="match status" value="1"/>
</dbReference>
<dbReference type="EMBL" id="SUKA01000006">
    <property type="protein sequence ID" value="TJY63655.1"/>
    <property type="molecule type" value="Genomic_DNA"/>
</dbReference>
<dbReference type="UniPathway" id="UPA00545">
    <property type="reaction ID" value="UER00823"/>
</dbReference>
<protein>
    <recommendedName>
        <fullName evidence="5">Pectinesterase</fullName>
        <ecNumber evidence="5">3.1.1.11</ecNumber>
    </recommendedName>
</protein>
<dbReference type="InterPro" id="IPR012334">
    <property type="entry name" value="Pectin_lyas_fold"/>
</dbReference>
<dbReference type="Pfam" id="PF01095">
    <property type="entry name" value="Pectinesterase"/>
    <property type="match status" value="1"/>
</dbReference>
<dbReference type="InterPro" id="IPR033131">
    <property type="entry name" value="Pectinesterase_Asp_AS"/>
</dbReference>
<comment type="pathway">
    <text evidence="5">Glycan metabolism; pectin degradation; 2-dehydro-3-deoxy-D-gluconate from pectin: step 1/5.</text>
</comment>
<dbReference type="SUPFAM" id="SSF51126">
    <property type="entry name" value="Pectin lyase-like"/>
    <property type="match status" value="1"/>
</dbReference>
<dbReference type="GO" id="GO:0045490">
    <property type="term" value="P:pectin catabolic process"/>
    <property type="evidence" value="ECO:0007669"/>
    <property type="project" value="UniProtKB-UniRule"/>
</dbReference>
<keyword evidence="8" id="KW-1185">Reference proteome</keyword>
<dbReference type="OrthoDB" id="9804686at2"/>
<dbReference type="GO" id="GO:0030599">
    <property type="term" value="F:pectinesterase activity"/>
    <property type="evidence" value="ECO:0007669"/>
    <property type="project" value="UniProtKB-UniRule"/>
</dbReference>
<feature type="domain" description="Pectinesterase catalytic" evidence="6">
    <location>
        <begin position="32"/>
        <end position="321"/>
    </location>
</feature>
<evidence type="ECO:0000256" key="4">
    <source>
        <dbReference type="PROSITE-ProRule" id="PRU10040"/>
    </source>
</evidence>
<comment type="caution">
    <text evidence="7">The sequence shown here is derived from an EMBL/GenBank/DDBJ whole genome shotgun (WGS) entry which is preliminary data.</text>
</comment>
<dbReference type="Proteomes" id="UP000309872">
    <property type="component" value="Unassembled WGS sequence"/>
</dbReference>
<keyword evidence="3 5" id="KW-0063">Aspartyl esterase</keyword>
<evidence type="ECO:0000256" key="1">
    <source>
        <dbReference type="ARBA" id="ARBA00008891"/>
    </source>
</evidence>
<proteinExistence type="inferred from homology"/>
<evidence type="ECO:0000313" key="8">
    <source>
        <dbReference type="Proteomes" id="UP000309872"/>
    </source>
</evidence>
<evidence type="ECO:0000256" key="2">
    <source>
        <dbReference type="ARBA" id="ARBA00022801"/>
    </source>
</evidence>
<sequence length="337" mass="37367">MYPALVACSHKDDSLSELIKEEDEPDKNIKANAVVAADGTGDFTTVQAAINAAPNNRKTYFYIYIKKGAYKEVITIPKNKDYIYLYGEDAAYTILTFDNYAKRLRPDGSEFGTSGSASFFANGDFFVAENLTFENTAGIDAGQALAINIGGARSSFRNCRFLGHQDTWYAGNGTFQYLRDCFIEGSVDFIFGGSTAFFDECHMQSTRNGYITAASTPENQLYGYVFQKCKITAYPTVAEGSVYLGRPWRPHAKVVFLQPNLGKHIRKEGWHNWGNAANETSAFYAEYNSTGEGASPSTRVAWSRQLTTEQATSFTYEKVIGSQHPGFIEDDITITPK</sequence>
<evidence type="ECO:0000256" key="5">
    <source>
        <dbReference type="RuleBase" id="RU000589"/>
    </source>
</evidence>
<evidence type="ECO:0000256" key="3">
    <source>
        <dbReference type="ARBA" id="ARBA00023085"/>
    </source>
</evidence>
<feature type="active site" evidence="4">
    <location>
        <position position="188"/>
    </location>
</feature>
<dbReference type="InterPro" id="IPR011050">
    <property type="entry name" value="Pectin_lyase_fold/virulence"/>
</dbReference>
<dbReference type="EC" id="3.1.1.11" evidence="5"/>